<keyword evidence="2" id="KW-1185">Reference proteome</keyword>
<dbReference type="EMBL" id="JBBWRZ010000015">
    <property type="protein sequence ID" value="KAK8222770.1"/>
    <property type="molecule type" value="Genomic_DNA"/>
</dbReference>
<accession>A0ABR1Y8U2</accession>
<evidence type="ECO:0000313" key="2">
    <source>
        <dbReference type="Proteomes" id="UP001492380"/>
    </source>
</evidence>
<sequence>MTSPNAGRATTPNDICKKFLGFEDVWYLIVAELEYHDMLAAQAALPVVDALLAQYRVPRRALFLEPMGPAIVWLHVHADLLLNDEIGRRHSHVLVLAVPSVVRKIEQEILRLVFASPDIIQKMEAKVMAATQWINNDEVNSIAFNPGDDEEHSWDVSFSHPTQKILRTSEIFSDQAFFHGHLTKSELHNDWSRPFDLHPVMFEAAQSAEGAYRIISGKKDFKLLDEVHHPLHTLEPYWQKSLLTQPPVASAQISLEIVYQALFGCVDGSSCQSSHWTGLSISYIALEIFKG</sequence>
<comment type="caution">
    <text evidence="1">The sequence shown here is derived from an EMBL/GenBank/DDBJ whole genome shotgun (WGS) entry which is preliminary data.</text>
</comment>
<reference evidence="1 2" key="1">
    <citation type="submission" date="2024-04" db="EMBL/GenBank/DDBJ databases">
        <title>Phyllosticta paracitricarpa is synonymous to the EU quarantine fungus P. citricarpa based on phylogenomic analyses.</title>
        <authorList>
            <consortium name="Lawrence Berkeley National Laboratory"/>
            <person name="Van Ingen-Buijs V.A."/>
            <person name="Van Westerhoven A.C."/>
            <person name="Haridas S."/>
            <person name="Skiadas P."/>
            <person name="Martin F."/>
            <person name="Groenewald J.Z."/>
            <person name="Crous P.W."/>
            <person name="Seidl M.F."/>
        </authorList>
    </citation>
    <scope>NUCLEOTIDE SEQUENCE [LARGE SCALE GENOMIC DNA]</scope>
    <source>
        <strain evidence="1 2">CBS 123374</strain>
    </source>
</reference>
<name>A0ABR1Y8U2_9PEZI</name>
<proteinExistence type="predicted"/>
<protein>
    <submittedName>
        <fullName evidence="1">Uncharacterized protein</fullName>
    </submittedName>
</protein>
<gene>
    <name evidence="1" type="ORF">HDK90DRAFT_515834</name>
</gene>
<evidence type="ECO:0000313" key="1">
    <source>
        <dbReference type="EMBL" id="KAK8222770.1"/>
    </source>
</evidence>
<dbReference type="Proteomes" id="UP001492380">
    <property type="component" value="Unassembled WGS sequence"/>
</dbReference>
<organism evidence="1 2">
    <name type="scientific">Phyllosticta capitalensis</name>
    <dbReference type="NCBI Taxonomy" id="121624"/>
    <lineage>
        <taxon>Eukaryota</taxon>
        <taxon>Fungi</taxon>
        <taxon>Dikarya</taxon>
        <taxon>Ascomycota</taxon>
        <taxon>Pezizomycotina</taxon>
        <taxon>Dothideomycetes</taxon>
        <taxon>Dothideomycetes incertae sedis</taxon>
        <taxon>Botryosphaeriales</taxon>
        <taxon>Phyllostictaceae</taxon>
        <taxon>Phyllosticta</taxon>
    </lineage>
</organism>